<dbReference type="AlphaFoldDB" id="A0A8B4TYU3"/>
<keyword evidence="5" id="KW-1185">Reference proteome</keyword>
<reference evidence="2 4" key="1">
    <citation type="submission" date="2018-08" db="EMBL/GenBank/DDBJ databases">
        <authorList>
            <consortium name="Pathogen Informatics"/>
        </authorList>
    </citation>
    <scope>NUCLEOTIDE SEQUENCE [LARGE SCALE GENOMIC DNA]</scope>
    <source>
        <strain evidence="3 5">EuSCAPE_IL010</strain>
        <strain evidence="2 4">EuSCAPE_IT371</strain>
    </source>
</reference>
<keyword evidence="1" id="KW-1133">Transmembrane helix</keyword>
<feature type="transmembrane region" description="Helical" evidence="1">
    <location>
        <begin position="6"/>
        <end position="27"/>
    </location>
</feature>
<gene>
    <name evidence="3" type="ORF">SAMEA3538468_03892</name>
    <name evidence="2" type="ORF">SAMEA3538780_03990</name>
</gene>
<keyword evidence="1" id="KW-0812">Transmembrane</keyword>
<organism evidence="2 4">
    <name type="scientific">Klebsiella quasivariicola</name>
    <dbReference type="NCBI Taxonomy" id="2026240"/>
    <lineage>
        <taxon>Bacteria</taxon>
        <taxon>Pseudomonadati</taxon>
        <taxon>Pseudomonadota</taxon>
        <taxon>Gammaproteobacteria</taxon>
        <taxon>Enterobacterales</taxon>
        <taxon>Enterobacteriaceae</taxon>
        <taxon>Klebsiella/Raoultella group</taxon>
        <taxon>Klebsiella</taxon>
        <taxon>Klebsiella pneumoniae complex</taxon>
    </lineage>
</organism>
<name>A0A8B4TYU3_9ENTR</name>
<feature type="transmembrane region" description="Helical" evidence="1">
    <location>
        <begin position="39"/>
        <end position="57"/>
    </location>
</feature>
<accession>A0A8B4TYU3</accession>
<sequence>MTNFQYDGLVILAIAVGLALAGLICLLFFSLKAGSGRKFFIFICMIMLMFLALAVIGG</sequence>
<evidence type="ECO:0000256" key="1">
    <source>
        <dbReference type="SAM" id="Phobius"/>
    </source>
</evidence>
<proteinExistence type="predicted"/>
<dbReference type="GeneID" id="69757676"/>
<comment type="caution">
    <text evidence="2">The sequence shown here is derived from an EMBL/GenBank/DDBJ whole genome shotgun (WGS) entry which is preliminary data.</text>
</comment>
<evidence type="ECO:0000313" key="3">
    <source>
        <dbReference type="EMBL" id="VVK07320.1"/>
    </source>
</evidence>
<dbReference type="EMBL" id="UJYZ02000021">
    <property type="protein sequence ID" value="VVK07320.1"/>
    <property type="molecule type" value="Genomic_DNA"/>
</dbReference>
<evidence type="ECO:0000313" key="2">
    <source>
        <dbReference type="EMBL" id="SXD99812.1"/>
    </source>
</evidence>
<dbReference type="RefSeq" id="WP_157738380.1">
    <property type="nucleotide sequence ID" value="NZ_CAAHGB010000003.1"/>
</dbReference>
<dbReference type="Proteomes" id="UP000259400">
    <property type="component" value="Unassembled WGS sequence"/>
</dbReference>
<dbReference type="Proteomes" id="UP000257712">
    <property type="component" value="Unassembled WGS sequence"/>
</dbReference>
<evidence type="ECO:0000313" key="4">
    <source>
        <dbReference type="Proteomes" id="UP000257712"/>
    </source>
</evidence>
<protein>
    <submittedName>
        <fullName evidence="2">Uncharacterized protein</fullName>
    </submittedName>
</protein>
<evidence type="ECO:0000313" key="5">
    <source>
        <dbReference type="Proteomes" id="UP000259400"/>
    </source>
</evidence>
<keyword evidence="1" id="KW-0472">Membrane</keyword>
<dbReference type="EMBL" id="UJZG01000015">
    <property type="protein sequence ID" value="SXD99812.1"/>
    <property type="molecule type" value="Genomic_DNA"/>
</dbReference>